<dbReference type="EMBL" id="CAXKWB010020582">
    <property type="protein sequence ID" value="CAL4122679.1"/>
    <property type="molecule type" value="Genomic_DNA"/>
</dbReference>
<proteinExistence type="predicted"/>
<organism evidence="1 2">
    <name type="scientific">Meganyctiphanes norvegica</name>
    <name type="common">Northern krill</name>
    <name type="synonym">Thysanopoda norvegica</name>
    <dbReference type="NCBI Taxonomy" id="48144"/>
    <lineage>
        <taxon>Eukaryota</taxon>
        <taxon>Metazoa</taxon>
        <taxon>Ecdysozoa</taxon>
        <taxon>Arthropoda</taxon>
        <taxon>Crustacea</taxon>
        <taxon>Multicrustacea</taxon>
        <taxon>Malacostraca</taxon>
        <taxon>Eumalacostraca</taxon>
        <taxon>Eucarida</taxon>
        <taxon>Euphausiacea</taxon>
        <taxon>Euphausiidae</taxon>
        <taxon>Meganyctiphanes</taxon>
    </lineage>
</organism>
<dbReference type="AlphaFoldDB" id="A0AAV2REP1"/>
<reference evidence="1 2" key="1">
    <citation type="submission" date="2024-05" db="EMBL/GenBank/DDBJ databases">
        <authorList>
            <person name="Wallberg A."/>
        </authorList>
    </citation>
    <scope>NUCLEOTIDE SEQUENCE [LARGE SCALE GENOMIC DNA]</scope>
</reference>
<sequence>MSATASRIIYWSARLLLVIVAIVVFLYALNVDMIPEQVQSSQFAQWQKKIGQTMKLNTILKTMNTVLNSSSRSSFMEDEEFKEDTASDSHANINLPRNPNLNRSCYQYQNLEANNTCCETKVYKTIDIHTCAAKESAIIRQFKDFNISSKPENDKKSHWVFVGNSRIRKLFGQIQLIFSGVGGAQFVRPRRRHQTLKVGHRTVPLNLTCFWDPLLHDLPWRVNRWLKYPHERPTRIHIGVGVNFMKDSRHIYDKSGQETAGKAFQRAVARVVPDLQKLTKFIPISWWTSEHVLQKKVYPKYRNVWSHSNIKYYNDILIKQLHGTDIAVMDAHMPLGQLFLKSCTDNFKNDNKRCHDHVHQGSRAFRQYAMMLLNHACNAHFIDDYMHHYCA</sequence>
<dbReference type="Proteomes" id="UP001497623">
    <property type="component" value="Unassembled WGS sequence"/>
</dbReference>
<name>A0AAV2REP1_MEGNR</name>
<keyword evidence="2" id="KW-1185">Reference proteome</keyword>
<comment type="caution">
    <text evidence="1">The sequence shown here is derived from an EMBL/GenBank/DDBJ whole genome shotgun (WGS) entry which is preliminary data.</text>
</comment>
<evidence type="ECO:0000313" key="1">
    <source>
        <dbReference type="EMBL" id="CAL4122679.1"/>
    </source>
</evidence>
<accession>A0AAV2REP1</accession>
<evidence type="ECO:0000313" key="2">
    <source>
        <dbReference type="Proteomes" id="UP001497623"/>
    </source>
</evidence>
<protein>
    <submittedName>
        <fullName evidence="1">Uncharacterized protein</fullName>
    </submittedName>
</protein>
<gene>
    <name evidence="1" type="ORF">MNOR_LOCUS23401</name>
</gene>